<protein>
    <recommendedName>
        <fullName evidence="1">site-specific DNA-methyltransferase (adenine-specific)</fullName>
        <ecNumber evidence="1">2.1.1.72</ecNumber>
    </recommendedName>
</protein>
<dbReference type="Pfam" id="PF20466">
    <property type="entry name" value="MmeI_TRD"/>
    <property type="match status" value="1"/>
</dbReference>
<dbReference type="InterPro" id="IPR029063">
    <property type="entry name" value="SAM-dependent_MTases_sf"/>
</dbReference>
<evidence type="ECO:0000256" key="4">
    <source>
        <dbReference type="ARBA" id="ARBA00047942"/>
    </source>
</evidence>
<organism evidence="8 9">
    <name type="scientific">Methylobacterium cerastii</name>
    <dbReference type="NCBI Taxonomy" id="932741"/>
    <lineage>
        <taxon>Bacteria</taxon>
        <taxon>Pseudomonadati</taxon>
        <taxon>Pseudomonadota</taxon>
        <taxon>Alphaproteobacteria</taxon>
        <taxon>Hyphomicrobiales</taxon>
        <taxon>Methylobacteriaceae</taxon>
        <taxon>Methylobacterium</taxon>
    </lineage>
</organism>
<keyword evidence="3" id="KW-0808">Transferase</keyword>
<proteinExistence type="predicted"/>
<evidence type="ECO:0000313" key="9">
    <source>
        <dbReference type="Proteomes" id="UP001055117"/>
    </source>
</evidence>
<evidence type="ECO:0000256" key="3">
    <source>
        <dbReference type="ARBA" id="ARBA00022679"/>
    </source>
</evidence>
<accession>A0ABQ4QMW3</accession>
<gene>
    <name evidence="8" type="ORF">AFCDBAGC_4485</name>
</gene>
<dbReference type="PANTHER" id="PTHR33841">
    <property type="entry name" value="DNA METHYLTRANSFERASE YEEA-RELATED"/>
    <property type="match status" value="1"/>
</dbReference>
<dbReference type="InterPro" id="IPR050953">
    <property type="entry name" value="N4_N6_ade-DNA_methylase"/>
</dbReference>
<feature type="region of interest" description="Disordered" evidence="5">
    <location>
        <begin position="111"/>
        <end position="133"/>
    </location>
</feature>
<dbReference type="EMBL" id="BPQG01000082">
    <property type="protein sequence ID" value="GJD46602.1"/>
    <property type="molecule type" value="Genomic_DNA"/>
</dbReference>
<dbReference type="Pfam" id="PF20473">
    <property type="entry name" value="MmeI_Mtase"/>
    <property type="match status" value="1"/>
</dbReference>
<feature type="compositionally biased region" description="Polar residues" evidence="5">
    <location>
        <begin position="113"/>
        <end position="126"/>
    </location>
</feature>
<name>A0ABQ4QMW3_9HYPH</name>
<keyword evidence="9" id="KW-1185">Reference proteome</keyword>
<dbReference type="PROSITE" id="PS00092">
    <property type="entry name" value="N6_MTASE"/>
    <property type="match status" value="1"/>
</dbReference>
<dbReference type="InterPro" id="IPR046816">
    <property type="entry name" value="MmeI_Mtase"/>
</dbReference>
<dbReference type="InterPro" id="IPR046820">
    <property type="entry name" value="MmeI_TRD"/>
</dbReference>
<sequence>MKAPDRAPSSFKLPAATGLVLLRHSGLELVRPLHLSGLEGSTVDPHQFLGLELNPRAAAIAELVLWIGYLQWHFRTRGGAPSDPILKAFRNVRGSFDAVLASELVLARDESGKPQTRLGSDGTPQPVTLHRNPRRPEWPAAEFIVGNPPFIGGKDLRARLGDAYTEALWAAHPHMNESADFVMFWWDRAAELLTRKGTMLRRFGFVTTNSISQVFQRRVMERHLKAKRPISLVTAIPDHPWTKATRDAAAVRIAMTVVEAGIKDGVLREVIQEGGLDTDQPAVELDERSGTINSDLTVGADVTTAITLLANEGLCSPGVKLHGAGFIVTPEKAADLGLGRRPGLERHIRQYRHGRDLTARPRGVMVIDLDGFSSDEVRARFPEVYQHLLTTVKPERDQNNEEYRRVNWWLFGRRNTLMRGFTASLPRYVVTVETMRHRLFQFLDASILPDNKLVAVGTDDAFHLGVLSSRIHVTWAMRAGGWLGIGNDSVYVKSRCFDPFPFPLATASQRDRIRRAAEALDAHRKERQVLHPGVSLTDAYNVLTKLRAGIRVTSLDEEDRAILDAALVLILRELHDDLDVAVADAYGWPANLTDDDMLARLVALNKARAADEVRGVVHWLRPGFQVPRLGTPAQGTGEQVEADLVVADGATGKPGFPADDMAQTAVVMGALMGAAGPLDATAIASGFRKARRLEERVGAVLAALARLGFVTTTDGGRSYALRRAA</sequence>
<comment type="caution">
    <text evidence="8">The sequence shown here is derived from an EMBL/GenBank/DDBJ whole genome shotgun (WGS) entry which is preliminary data.</text>
</comment>
<feature type="domain" description="MmeI-like target recognition" evidence="6">
    <location>
        <begin position="345"/>
        <end position="503"/>
    </location>
</feature>
<evidence type="ECO:0000256" key="5">
    <source>
        <dbReference type="SAM" id="MobiDB-lite"/>
    </source>
</evidence>
<evidence type="ECO:0000313" key="8">
    <source>
        <dbReference type="EMBL" id="GJD46602.1"/>
    </source>
</evidence>
<dbReference type="EC" id="2.1.1.72" evidence="1"/>
<dbReference type="Gene3D" id="3.40.50.150">
    <property type="entry name" value="Vaccinia Virus protein VP39"/>
    <property type="match status" value="1"/>
</dbReference>
<reference evidence="8 9" key="1">
    <citation type="journal article" date="2021" name="Front. Microbiol.">
        <title>Comprehensive Comparative Genomics and Phenotyping of Methylobacterium Species.</title>
        <authorList>
            <person name="Alessa O."/>
            <person name="Ogura Y."/>
            <person name="Fujitani Y."/>
            <person name="Takami H."/>
            <person name="Hayashi T."/>
            <person name="Sahin N."/>
            <person name="Tani A."/>
        </authorList>
    </citation>
    <scope>NUCLEOTIDE SEQUENCE [LARGE SCALE GENOMIC DNA]</scope>
    <source>
        <strain evidence="8 9">DSM 23679</strain>
    </source>
</reference>
<evidence type="ECO:0000259" key="6">
    <source>
        <dbReference type="Pfam" id="PF20466"/>
    </source>
</evidence>
<evidence type="ECO:0000256" key="1">
    <source>
        <dbReference type="ARBA" id="ARBA00011900"/>
    </source>
</evidence>
<comment type="catalytic activity">
    <reaction evidence="4">
        <text>a 2'-deoxyadenosine in DNA + S-adenosyl-L-methionine = an N(6)-methyl-2'-deoxyadenosine in DNA + S-adenosyl-L-homocysteine + H(+)</text>
        <dbReference type="Rhea" id="RHEA:15197"/>
        <dbReference type="Rhea" id="RHEA-COMP:12418"/>
        <dbReference type="Rhea" id="RHEA-COMP:12419"/>
        <dbReference type="ChEBI" id="CHEBI:15378"/>
        <dbReference type="ChEBI" id="CHEBI:57856"/>
        <dbReference type="ChEBI" id="CHEBI:59789"/>
        <dbReference type="ChEBI" id="CHEBI:90615"/>
        <dbReference type="ChEBI" id="CHEBI:90616"/>
        <dbReference type="EC" id="2.1.1.72"/>
    </reaction>
</comment>
<feature type="domain" description="MmeI-like DNA-methyltransferase" evidence="7">
    <location>
        <begin position="41"/>
        <end position="257"/>
    </location>
</feature>
<dbReference type="Proteomes" id="UP001055117">
    <property type="component" value="Unassembled WGS sequence"/>
</dbReference>
<keyword evidence="2" id="KW-0489">Methyltransferase</keyword>
<dbReference type="PANTHER" id="PTHR33841:SF1">
    <property type="entry name" value="DNA METHYLTRANSFERASE A"/>
    <property type="match status" value="1"/>
</dbReference>
<dbReference type="SUPFAM" id="SSF53335">
    <property type="entry name" value="S-adenosyl-L-methionine-dependent methyltransferases"/>
    <property type="match status" value="1"/>
</dbReference>
<evidence type="ECO:0000259" key="7">
    <source>
        <dbReference type="Pfam" id="PF20473"/>
    </source>
</evidence>
<dbReference type="InterPro" id="IPR002052">
    <property type="entry name" value="DNA_methylase_N6_adenine_CS"/>
</dbReference>
<evidence type="ECO:0000256" key="2">
    <source>
        <dbReference type="ARBA" id="ARBA00022603"/>
    </source>
</evidence>
<dbReference type="RefSeq" id="WP_238272983.1">
    <property type="nucleotide sequence ID" value="NZ_BPQG01000082.1"/>
</dbReference>